<reference evidence="3" key="3">
    <citation type="submission" date="2015-06" db="UniProtKB">
        <authorList>
            <consortium name="EnsemblMetazoa"/>
        </authorList>
    </citation>
    <scope>IDENTIFICATION</scope>
</reference>
<accession>R7U1Q2</accession>
<organism evidence="2">
    <name type="scientific">Capitella teleta</name>
    <name type="common">Polychaete worm</name>
    <dbReference type="NCBI Taxonomy" id="283909"/>
    <lineage>
        <taxon>Eukaryota</taxon>
        <taxon>Metazoa</taxon>
        <taxon>Spiralia</taxon>
        <taxon>Lophotrochozoa</taxon>
        <taxon>Annelida</taxon>
        <taxon>Polychaeta</taxon>
        <taxon>Sedentaria</taxon>
        <taxon>Scolecida</taxon>
        <taxon>Capitellidae</taxon>
        <taxon>Capitella</taxon>
    </lineage>
</organism>
<sequence length="330" mass="34111">MSAGVDQRAKGQSNQMSNGPGPKEEFDYMQGQPPQGGYSSAPMNSPNVSDPYISSYYAPYMSFPNQGGLNDGGAWSNGGGGDPMSFIGGYGQQVNSEYINNNGMFSGFDYGQPGFSWGFPGGDYGGAWGASSSQQQQQQRKSDDRGYPGANQAYYSMGPVDGYGAMNGEMEMGGMKGVEHGLKGMSLSDPKQDMQLADPMQPAPHMGGGHPPSAVPSTSSGVSSGPKKTTWASIASQPARPPSQLKPKTIPRAPVLSSRHNMDIGTWDNGSKNNGVAKPGGPPPRGASGQAWNGSRGGRQAPPGPYAPGSGPQPSSASASNGDRSAVSQQ</sequence>
<dbReference type="OMA" id="HEDFSSW"/>
<dbReference type="EMBL" id="AMQN01009868">
    <property type="status" value="NOT_ANNOTATED_CDS"/>
    <property type="molecule type" value="Genomic_DNA"/>
</dbReference>
<feature type="non-terminal residue" evidence="2">
    <location>
        <position position="330"/>
    </location>
</feature>
<reference evidence="4" key="1">
    <citation type="submission" date="2012-12" db="EMBL/GenBank/DDBJ databases">
        <authorList>
            <person name="Hellsten U."/>
            <person name="Grimwood J."/>
            <person name="Chapman J.A."/>
            <person name="Shapiro H."/>
            <person name="Aerts A."/>
            <person name="Otillar R.P."/>
            <person name="Terry A.Y."/>
            <person name="Boore J.L."/>
            <person name="Simakov O."/>
            <person name="Marletaz F."/>
            <person name="Cho S.-J."/>
            <person name="Edsinger-Gonzales E."/>
            <person name="Havlak P."/>
            <person name="Kuo D.-H."/>
            <person name="Larsson T."/>
            <person name="Lv J."/>
            <person name="Arendt D."/>
            <person name="Savage R."/>
            <person name="Osoegawa K."/>
            <person name="de Jong P."/>
            <person name="Lindberg D.R."/>
            <person name="Seaver E.C."/>
            <person name="Weisblat D.A."/>
            <person name="Putnam N.H."/>
            <person name="Grigoriev I.V."/>
            <person name="Rokhsar D.S."/>
        </authorList>
    </citation>
    <scope>NUCLEOTIDE SEQUENCE</scope>
    <source>
        <strain evidence="4">I ESC-2004</strain>
    </source>
</reference>
<dbReference type="EMBL" id="KB306425">
    <property type="protein sequence ID" value="ELT99899.1"/>
    <property type="molecule type" value="Genomic_DNA"/>
</dbReference>
<evidence type="ECO:0000313" key="3">
    <source>
        <dbReference type="EnsemblMetazoa" id="CapteP205185"/>
    </source>
</evidence>
<dbReference type="Proteomes" id="UP000014760">
    <property type="component" value="Unassembled WGS sequence"/>
</dbReference>
<feature type="region of interest" description="Disordered" evidence="1">
    <location>
        <begin position="1"/>
        <end position="45"/>
    </location>
</feature>
<evidence type="ECO:0000256" key="1">
    <source>
        <dbReference type="SAM" id="MobiDB-lite"/>
    </source>
</evidence>
<dbReference type="OrthoDB" id="306690at2759"/>
<feature type="region of interest" description="Disordered" evidence="1">
    <location>
        <begin position="126"/>
        <end position="153"/>
    </location>
</feature>
<evidence type="ECO:0008006" key="5">
    <source>
        <dbReference type="Google" id="ProtNLM"/>
    </source>
</evidence>
<dbReference type="HOGENOM" id="CLU_920001_0_0_1"/>
<protein>
    <recommendedName>
        <fullName evidence="5">YTH domain-containing protein</fullName>
    </recommendedName>
</protein>
<proteinExistence type="predicted"/>
<evidence type="ECO:0000313" key="4">
    <source>
        <dbReference type="Proteomes" id="UP000014760"/>
    </source>
</evidence>
<dbReference type="STRING" id="283909.R7U1Q2"/>
<feature type="compositionally biased region" description="Low complexity" evidence="1">
    <location>
        <begin position="211"/>
        <end position="229"/>
    </location>
</feature>
<reference evidence="2 4" key="2">
    <citation type="journal article" date="2013" name="Nature">
        <title>Insights into bilaterian evolution from three spiralian genomes.</title>
        <authorList>
            <person name="Simakov O."/>
            <person name="Marletaz F."/>
            <person name="Cho S.J."/>
            <person name="Edsinger-Gonzales E."/>
            <person name="Havlak P."/>
            <person name="Hellsten U."/>
            <person name="Kuo D.H."/>
            <person name="Larsson T."/>
            <person name="Lv J."/>
            <person name="Arendt D."/>
            <person name="Savage R."/>
            <person name="Osoegawa K."/>
            <person name="de Jong P."/>
            <person name="Grimwood J."/>
            <person name="Chapman J.A."/>
            <person name="Shapiro H."/>
            <person name="Aerts A."/>
            <person name="Otillar R.P."/>
            <person name="Terry A.Y."/>
            <person name="Boore J.L."/>
            <person name="Grigoriev I.V."/>
            <person name="Lindberg D.R."/>
            <person name="Seaver E.C."/>
            <person name="Weisblat D.A."/>
            <person name="Putnam N.H."/>
            <person name="Rokhsar D.S."/>
        </authorList>
    </citation>
    <scope>NUCLEOTIDE SEQUENCE</scope>
    <source>
        <strain evidence="2 4">I ESC-2004</strain>
    </source>
</reference>
<feature type="compositionally biased region" description="Low complexity" evidence="1">
    <location>
        <begin position="307"/>
        <end position="322"/>
    </location>
</feature>
<keyword evidence="4" id="KW-1185">Reference proteome</keyword>
<dbReference type="EnsemblMetazoa" id="CapteT205185">
    <property type="protein sequence ID" value="CapteP205185"/>
    <property type="gene ID" value="CapteG205185"/>
</dbReference>
<gene>
    <name evidence="2" type="ORF">CAPTEDRAFT_205185</name>
</gene>
<dbReference type="AlphaFoldDB" id="R7U1Q2"/>
<evidence type="ECO:0000313" key="2">
    <source>
        <dbReference type="EMBL" id="ELT99899.1"/>
    </source>
</evidence>
<feature type="region of interest" description="Disordered" evidence="1">
    <location>
        <begin position="177"/>
        <end position="330"/>
    </location>
</feature>
<name>R7U1Q2_CAPTE</name>